<dbReference type="EMBL" id="JBHSSI010000022">
    <property type="protein sequence ID" value="MFC6259890.1"/>
    <property type="molecule type" value="Genomic_DNA"/>
</dbReference>
<proteinExistence type="predicted"/>
<dbReference type="Pfam" id="PF00440">
    <property type="entry name" value="TetR_N"/>
    <property type="match status" value="1"/>
</dbReference>
<dbReference type="Pfam" id="PF17929">
    <property type="entry name" value="TetR_C_34"/>
    <property type="match status" value="1"/>
</dbReference>
<gene>
    <name evidence="6" type="ORF">ACFP1C_02930</name>
</gene>
<dbReference type="Proteomes" id="UP001596283">
    <property type="component" value="Unassembled WGS sequence"/>
</dbReference>
<dbReference type="PROSITE" id="PS50977">
    <property type="entry name" value="HTH_TETR_2"/>
    <property type="match status" value="1"/>
</dbReference>
<dbReference type="Gene3D" id="1.10.357.10">
    <property type="entry name" value="Tetracycline Repressor, domain 2"/>
    <property type="match status" value="1"/>
</dbReference>
<evidence type="ECO:0000313" key="7">
    <source>
        <dbReference type="Proteomes" id="UP001596283"/>
    </source>
</evidence>
<dbReference type="InterPro" id="IPR001647">
    <property type="entry name" value="HTH_TetR"/>
</dbReference>
<dbReference type="RefSeq" id="WP_125685434.1">
    <property type="nucleotide sequence ID" value="NZ_JBHSSI010000022.1"/>
</dbReference>
<organism evidence="6 7">
    <name type="scientific">Levilactobacillus fujinensis</name>
    <dbReference type="NCBI Taxonomy" id="2486024"/>
    <lineage>
        <taxon>Bacteria</taxon>
        <taxon>Bacillati</taxon>
        <taxon>Bacillota</taxon>
        <taxon>Bacilli</taxon>
        <taxon>Lactobacillales</taxon>
        <taxon>Lactobacillaceae</taxon>
        <taxon>Levilactobacillus</taxon>
    </lineage>
</organism>
<dbReference type="PANTHER" id="PTHR30055">
    <property type="entry name" value="HTH-TYPE TRANSCRIPTIONAL REGULATOR RUTR"/>
    <property type="match status" value="1"/>
</dbReference>
<name>A0ABW1TEQ3_9LACO</name>
<dbReference type="InterPro" id="IPR009057">
    <property type="entry name" value="Homeodomain-like_sf"/>
</dbReference>
<feature type="DNA-binding region" description="H-T-H motif" evidence="4">
    <location>
        <begin position="34"/>
        <end position="53"/>
    </location>
</feature>
<evidence type="ECO:0000256" key="4">
    <source>
        <dbReference type="PROSITE-ProRule" id="PRU00335"/>
    </source>
</evidence>
<keyword evidence="7" id="KW-1185">Reference proteome</keyword>
<keyword evidence="3" id="KW-0804">Transcription</keyword>
<accession>A0ABW1TEQ3</accession>
<dbReference type="PANTHER" id="PTHR30055:SF234">
    <property type="entry name" value="HTH-TYPE TRANSCRIPTIONAL REGULATOR BETI"/>
    <property type="match status" value="1"/>
</dbReference>
<sequence>MANVRSPDQKNAKAQQIATATWQLFSQHAFSDISMAMIAQQAGVAKGTLFNYYQSKESIFMTLLLTGYRDYFRELTAELMAEPVATPAQLKIRLLAETRTLISDHATLVRLNALRGSVLESHADREQTEQGRRDLYAANLALGRVVASQVPTLSVAQASHLFVIQSAMISGLMNLSGLDQFNQTTLNVDFPAFQIDLAAEACQTFGYYLDGIFQEEINDSEKHP</sequence>
<comment type="caution">
    <text evidence="6">The sequence shown here is derived from an EMBL/GenBank/DDBJ whole genome shotgun (WGS) entry which is preliminary data.</text>
</comment>
<evidence type="ECO:0000313" key="6">
    <source>
        <dbReference type="EMBL" id="MFC6259890.1"/>
    </source>
</evidence>
<dbReference type="InterPro" id="IPR041483">
    <property type="entry name" value="TetR_C_34"/>
</dbReference>
<reference evidence="7" key="1">
    <citation type="journal article" date="2019" name="Int. J. Syst. Evol. Microbiol.">
        <title>The Global Catalogue of Microorganisms (GCM) 10K type strain sequencing project: providing services to taxonomists for standard genome sequencing and annotation.</title>
        <authorList>
            <consortium name="The Broad Institute Genomics Platform"/>
            <consortium name="The Broad Institute Genome Sequencing Center for Infectious Disease"/>
            <person name="Wu L."/>
            <person name="Ma J."/>
        </authorList>
    </citation>
    <scope>NUCLEOTIDE SEQUENCE [LARGE SCALE GENOMIC DNA]</scope>
    <source>
        <strain evidence="7">CCM 8908</strain>
    </source>
</reference>
<evidence type="ECO:0000256" key="1">
    <source>
        <dbReference type="ARBA" id="ARBA00023015"/>
    </source>
</evidence>
<keyword evidence="2 4" id="KW-0238">DNA-binding</keyword>
<dbReference type="PRINTS" id="PR00455">
    <property type="entry name" value="HTHTETR"/>
</dbReference>
<feature type="domain" description="HTH tetR-type" evidence="5">
    <location>
        <begin position="11"/>
        <end position="71"/>
    </location>
</feature>
<evidence type="ECO:0000256" key="3">
    <source>
        <dbReference type="ARBA" id="ARBA00023163"/>
    </source>
</evidence>
<dbReference type="InterPro" id="IPR050109">
    <property type="entry name" value="HTH-type_TetR-like_transc_reg"/>
</dbReference>
<dbReference type="SUPFAM" id="SSF46689">
    <property type="entry name" value="Homeodomain-like"/>
    <property type="match status" value="1"/>
</dbReference>
<keyword evidence="1" id="KW-0805">Transcription regulation</keyword>
<evidence type="ECO:0000259" key="5">
    <source>
        <dbReference type="PROSITE" id="PS50977"/>
    </source>
</evidence>
<protein>
    <submittedName>
        <fullName evidence="6">TetR/AcrR family transcriptional regulator</fullName>
    </submittedName>
</protein>
<evidence type="ECO:0000256" key="2">
    <source>
        <dbReference type="ARBA" id="ARBA00023125"/>
    </source>
</evidence>